<evidence type="ECO:0000256" key="1">
    <source>
        <dbReference type="SAM" id="Phobius"/>
    </source>
</evidence>
<evidence type="ECO:0000313" key="2">
    <source>
        <dbReference type="EMBL" id="KKQ47201.1"/>
    </source>
</evidence>
<gene>
    <name evidence="2" type="ORF">US65_C0014G0013</name>
</gene>
<sequence>MIKKDKNKLKLETKSKILVLGLILIILVGLFSPMMQVNAEDLGTCTFVQQGGRFNGQTFTRTETRATCEGRVPPEKWTSVNAQGTSVNPNAQQIQKNSNYQLLAPLPGTDSSNPMKDVNTEKGFGSYLNLMIKIFIGLCAVLSVVMIVIGGLEYMTSELISSKEAGKEKVTGALLGLLIALGAYALLFTINPDLLKSDINPPDATVTTPTAIVKPAVTTPSLQPVVTPLKTTVTPTAPLGTCTYITYNGGENLKPITVTVTETEAQCTAGNIGIWEVIP</sequence>
<dbReference type="Proteomes" id="UP000034430">
    <property type="component" value="Unassembled WGS sequence"/>
</dbReference>
<protein>
    <submittedName>
        <fullName evidence="2">Uncharacterized protein</fullName>
    </submittedName>
</protein>
<organism evidence="2 3">
    <name type="scientific">Candidatus Yanofskybacteria bacterium GW2011_GWC2_37_9</name>
    <dbReference type="NCBI Taxonomy" id="1619028"/>
    <lineage>
        <taxon>Bacteria</taxon>
        <taxon>Candidatus Yanofskyibacteriota</taxon>
    </lineage>
</organism>
<dbReference type="EMBL" id="LBTU01000014">
    <property type="protein sequence ID" value="KKQ47201.1"/>
    <property type="molecule type" value="Genomic_DNA"/>
</dbReference>
<keyword evidence="1" id="KW-0812">Transmembrane</keyword>
<dbReference type="AlphaFoldDB" id="A0A0G0L3H6"/>
<accession>A0A0G0L3H6</accession>
<feature type="transmembrane region" description="Helical" evidence="1">
    <location>
        <begin position="127"/>
        <end position="149"/>
    </location>
</feature>
<proteinExistence type="predicted"/>
<comment type="caution">
    <text evidence="2">The sequence shown here is derived from an EMBL/GenBank/DDBJ whole genome shotgun (WGS) entry which is preliminary data.</text>
</comment>
<evidence type="ECO:0000313" key="3">
    <source>
        <dbReference type="Proteomes" id="UP000034430"/>
    </source>
</evidence>
<keyword evidence="1" id="KW-0472">Membrane</keyword>
<keyword evidence="1" id="KW-1133">Transmembrane helix</keyword>
<feature type="transmembrane region" description="Helical" evidence="1">
    <location>
        <begin position="170"/>
        <end position="190"/>
    </location>
</feature>
<reference evidence="2 3" key="1">
    <citation type="journal article" date="2015" name="Nature">
        <title>rRNA introns, odd ribosomes, and small enigmatic genomes across a large radiation of phyla.</title>
        <authorList>
            <person name="Brown C.T."/>
            <person name="Hug L.A."/>
            <person name="Thomas B.C."/>
            <person name="Sharon I."/>
            <person name="Castelle C.J."/>
            <person name="Singh A."/>
            <person name="Wilkins M.J."/>
            <person name="Williams K.H."/>
            <person name="Banfield J.F."/>
        </authorList>
    </citation>
    <scope>NUCLEOTIDE SEQUENCE [LARGE SCALE GENOMIC DNA]</scope>
</reference>
<name>A0A0G0L3H6_9BACT</name>